<dbReference type="UniPathway" id="UPA00035">
    <property type="reaction ID" value="UER00043"/>
</dbReference>
<feature type="domain" description="Indole-3-glycerol phosphate synthase" evidence="9">
    <location>
        <begin position="41"/>
        <end position="267"/>
    </location>
</feature>
<dbReference type="OrthoDB" id="9804217at2"/>
<dbReference type="InterPro" id="IPR011060">
    <property type="entry name" value="RibuloseP-bd_barrel"/>
</dbReference>
<comment type="pathway">
    <text evidence="2">Amino-acid biosynthesis; L-tryptophan biosynthesis; L-tryptophan from chorismate: step 4/5.</text>
</comment>
<evidence type="ECO:0000256" key="8">
    <source>
        <dbReference type="ARBA" id="ARBA00023239"/>
    </source>
</evidence>
<keyword evidence="5" id="KW-0210">Decarboxylase</keyword>
<dbReference type="Gene3D" id="3.20.20.70">
    <property type="entry name" value="Aldolase class I"/>
    <property type="match status" value="1"/>
</dbReference>
<dbReference type="RefSeq" id="WP_143720488.1">
    <property type="nucleotide sequence ID" value="NZ_VKDB01000007.1"/>
</dbReference>
<evidence type="ECO:0000313" key="11">
    <source>
        <dbReference type="Proteomes" id="UP000316092"/>
    </source>
</evidence>
<dbReference type="SUPFAM" id="SSF51366">
    <property type="entry name" value="Ribulose-phoshate binding barrel"/>
    <property type="match status" value="1"/>
</dbReference>
<comment type="catalytic activity">
    <reaction evidence="1">
        <text>1-(2-carboxyphenylamino)-1-deoxy-D-ribulose 5-phosphate + H(+) = (1S,2R)-1-C-(indol-3-yl)glycerol 3-phosphate + CO2 + H2O</text>
        <dbReference type="Rhea" id="RHEA:23476"/>
        <dbReference type="ChEBI" id="CHEBI:15377"/>
        <dbReference type="ChEBI" id="CHEBI:15378"/>
        <dbReference type="ChEBI" id="CHEBI:16526"/>
        <dbReference type="ChEBI" id="CHEBI:58613"/>
        <dbReference type="ChEBI" id="CHEBI:58866"/>
        <dbReference type="EC" id="4.1.1.48"/>
    </reaction>
</comment>
<dbReference type="CDD" id="cd00331">
    <property type="entry name" value="IGPS"/>
    <property type="match status" value="1"/>
</dbReference>
<evidence type="ECO:0000313" key="10">
    <source>
        <dbReference type="EMBL" id="TSA85876.1"/>
    </source>
</evidence>
<keyword evidence="8 10" id="KW-0456">Lyase</keyword>
<keyword evidence="6" id="KW-0822">Tryptophan biosynthesis</keyword>
<evidence type="ECO:0000256" key="5">
    <source>
        <dbReference type="ARBA" id="ARBA00022793"/>
    </source>
</evidence>
<dbReference type="GO" id="GO:0000162">
    <property type="term" value="P:L-tryptophan biosynthetic process"/>
    <property type="evidence" value="ECO:0007669"/>
    <property type="project" value="UniProtKB-UniPathway"/>
</dbReference>
<dbReference type="GO" id="GO:0004425">
    <property type="term" value="F:indole-3-glycerol-phosphate synthase activity"/>
    <property type="evidence" value="ECO:0007669"/>
    <property type="project" value="UniProtKB-EC"/>
</dbReference>
<evidence type="ECO:0000256" key="2">
    <source>
        <dbReference type="ARBA" id="ARBA00004696"/>
    </source>
</evidence>
<comment type="caution">
    <text evidence="10">The sequence shown here is derived from an EMBL/GenBank/DDBJ whole genome shotgun (WGS) entry which is preliminary data.</text>
</comment>
<dbReference type="EC" id="4.1.1.48" evidence="3"/>
<dbReference type="InterPro" id="IPR045186">
    <property type="entry name" value="Indole-3-glycerol_P_synth"/>
</dbReference>
<dbReference type="Pfam" id="PF00218">
    <property type="entry name" value="IGPS"/>
    <property type="match status" value="1"/>
</dbReference>
<evidence type="ECO:0000259" key="9">
    <source>
        <dbReference type="Pfam" id="PF00218"/>
    </source>
</evidence>
<keyword evidence="4" id="KW-0028">Amino-acid biosynthesis</keyword>
<accession>A0A553V076</accession>
<dbReference type="NCBIfam" id="NF001376">
    <property type="entry name" value="PRK00278.2-3"/>
    <property type="match status" value="1"/>
</dbReference>
<evidence type="ECO:0000256" key="3">
    <source>
        <dbReference type="ARBA" id="ARBA00012362"/>
    </source>
</evidence>
<protein>
    <recommendedName>
        <fullName evidence="3">indole-3-glycerol-phosphate synthase</fullName>
        <ecNumber evidence="3">4.1.1.48</ecNumber>
    </recommendedName>
</protein>
<evidence type="ECO:0000256" key="7">
    <source>
        <dbReference type="ARBA" id="ARBA00023141"/>
    </source>
</evidence>
<dbReference type="PANTHER" id="PTHR22854:SF2">
    <property type="entry name" value="INDOLE-3-GLYCEROL-PHOSPHATE SYNTHASE"/>
    <property type="match status" value="1"/>
</dbReference>
<organism evidence="10 11">
    <name type="scientific">Deinococcus detaillensis</name>
    <dbReference type="NCBI Taxonomy" id="2592048"/>
    <lineage>
        <taxon>Bacteria</taxon>
        <taxon>Thermotogati</taxon>
        <taxon>Deinococcota</taxon>
        <taxon>Deinococci</taxon>
        <taxon>Deinococcales</taxon>
        <taxon>Deinococcaceae</taxon>
        <taxon>Deinococcus</taxon>
    </lineage>
</organism>
<proteinExistence type="predicted"/>
<reference evidence="10 11" key="1">
    <citation type="submission" date="2019-07" db="EMBL/GenBank/DDBJ databases">
        <title>Deinococcus detaillus sp. nov., isolated from humus soil in Antarctica.</title>
        <authorList>
            <person name="Zhang K."/>
        </authorList>
    </citation>
    <scope>NUCLEOTIDE SEQUENCE [LARGE SCALE GENOMIC DNA]</scope>
    <source>
        <strain evidence="10 11">H1</strain>
    </source>
</reference>
<keyword evidence="7" id="KW-0057">Aromatic amino acid biosynthesis</keyword>
<gene>
    <name evidence="10" type="primary">trpC</name>
    <name evidence="10" type="ORF">FNU79_08825</name>
</gene>
<dbReference type="InterPro" id="IPR013798">
    <property type="entry name" value="Indole-3-glycerol_P_synth_dom"/>
</dbReference>
<evidence type="ECO:0000256" key="4">
    <source>
        <dbReference type="ARBA" id="ARBA00022605"/>
    </source>
</evidence>
<sequence length="279" mass="29154">MTPAHRFSPPSKAYTAPGVLGRIVSERTQDYAGASFTLGAARPRARRFHAALAAAGLQLIAEVKGASPSQGAIAKLDPAAAAQSYVRGGASCLSVLTEPRHFDGSAEALRQVVAALDNLAVKVPVLRKDFVIHPKMLEEAADWGASAALLMVSILGPDVGEYLQLAHHLGLDALVEVHDEAELEVALAAGAEIIGVNNRDLRTLKIDLHNSPRMIAHARAAGYEGLLVAESGYATPADISTIRRSADAVLVGSSLAGSGDLERAARAILQEPTPTQGEK</sequence>
<dbReference type="Proteomes" id="UP000316092">
    <property type="component" value="Unassembled WGS sequence"/>
</dbReference>
<dbReference type="InterPro" id="IPR013785">
    <property type="entry name" value="Aldolase_TIM"/>
</dbReference>
<dbReference type="EMBL" id="VKDB01000007">
    <property type="protein sequence ID" value="TSA85876.1"/>
    <property type="molecule type" value="Genomic_DNA"/>
</dbReference>
<evidence type="ECO:0000256" key="1">
    <source>
        <dbReference type="ARBA" id="ARBA00001633"/>
    </source>
</evidence>
<keyword evidence="11" id="KW-1185">Reference proteome</keyword>
<name>A0A553V076_9DEIO</name>
<evidence type="ECO:0000256" key="6">
    <source>
        <dbReference type="ARBA" id="ARBA00022822"/>
    </source>
</evidence>
<dbReference type="GO" id="GO:0004640">
    <property type="term" value="F:phosphoribosylanthranilate isomerase activity"/>
    <property type="evidence" value="ECO:0007669"/>
    <property type="project" value="TreeGrafter"/>
</dbReference>
<dbReference type="PANTHER" id="PTHR22854">
    <property type="entry name" value="TRYPTOPHAN BIOSYNTHESIS PROTEIN"/>
    <property type="match status" value="1"/>
</dbReference>
<dbReference type="AlphaFoldDB" id="A0A553V076"/>